<sequence>MFAAPAAADTPPPADFSQCVAELQSRARLEGVSEKTNQGVLANVRHLDKVIGYDRSQPEFVQTFPDYLNKRVNQWRIDKGRAMAAKHKDLLKALTRTYGIPGHYLLAFWGLETNFGAYKGKMPIIDSLATLACDPRRSAFFADELMLALKLIDREDLSVERMVGSWAGAMGHTQFMPSAYTAYARDGDGDGKIDLWNSEVDALTSAAHFLQQLGWKAGYKWGREVRLPEAFDYGLAGKDNPRSLSEWAGIGVTEADGKPLPDVDISGALLVPAGHQGPAFIVYDNFDVILRWNNSEFYALAVGYLADRIVGKPAWVAPLPDLPVLDIAAVKDLQHGLNQLGIDVGKADGILGPATRKGVRQFQARHNMIADGFPYPEVMEAVKTASQSPQPVPSSGTGN</sequence>
<evidence type="ECO:0000313" key="4">
    <source>
        <dbReference type="Proteomes" id="UP001520878"/>
    </source>
</evidence>
<reference evidence="3 4" key="1">
    <citation type="submission" date="2021-10" db="EMBL/GenBank/DDBJ databases">
        <title>Draft genome of Aestuariibacter halophilus JC2043.</title>
        <authorList>
            <person name="Emsley S.A."/>
            <person name="Pfannmuller K.M."/>
            <person name="Ushijima B."/>
            <person name="Saw J.H."/>
            <person name="Videau P."/>
        </authorList>
    </citation>
    <scope>NUCLEOTIDE SEQUENCE [LARGE SCALE GENOMIC DNA]</scope>
    <source>
        <strain evidence="3 4">JC2043</strain>
    </source>
</reference>
<dbReference type="Pfam" id="PF13406">
    <property type="entry name" value="SLT_2"/>
    <property type="match status" value="1"/>
</dbReference>
<dbReference type="NCBIfam" id="TIGR02283">
    <property type="entry name" value="MltB_2"/>
    <property type="match status" value="1"/>
</dbReference>
<proteinExistence type="predicted"/>
<name>A0ABS8GCU6_9ALTE</name>
<dbReference type="InterPro" id="IPR031304">
    <property type="entry name" value="SLT_2"/>
</dbReference>
<feature type="domain" description="Transglycosylase SLT" evidence="2">
    <location>
        <begin position="16"/>
        <end position="307"/>
    </location>
</feature>
<dbReference type="Pfam" id="PF01471">
    <property type="entry name" value="PG_binding_1"/>
    <property type="match status" value="1"/>
</dbReference>
<dbReference type="PANTHER" id="PTHR30163">
    <property type="entry name" value="MEMBRANE-BOUND LYTIC MUREIN TRANSGLYCOSYLASE B"/>
    <property type="match status" value="1"/>
</dbReference>
<organism evidence="3 4">
    <name type="scientific">Fluctibacter halophilus</name>
    <dbReference type="NCBI Taxonomy" id="226011"/>
    <lineage>
        <taxon>Bacteria</taxon>
        <taxon>Pseudomonadati</taxon>
        <taxon>Pseudomonadota</taxon>
        <taxon>Gammaproteobacteria</taxon>
        <taxon>Alteromonadales</taxon>
        <taxon>Alteromonadaceae</taxon>
        <taxon>Fluctibacter</taxon>
    </lineage>
</organism>
<dbReference type="Proteomes" id="UP001520878">
    <property type="component" value="Unassembled WGS sequence"/>
</dbReference>
<dbReference type="InterPro" id="IPR023346">
    <property type="entry name" value="Lysozyme-like_dom_sf"/>
</dbReference>
<dbReference type="SUPFAM" id="SSF47090">
    <property type="entry name" value="PGBD-like"/>
    <property type="match status" value="1"/>
</dbReference>
<dbReference type="InterPro" id="IPR036365">
    <property type="entry name" value="PGBD-like_sf"/>
</dbReference>
<feature type="domain" description="Peptidoglycan binding-like" evidence="1">
    <location>
        <begin position="329"/>
        <end position="380"/>
    </location>
</feature>
<dbReference type="InterPro" id="IPR011970">
    <property type="entry name" value="MltB_2"/>
</dbReference>
<evidence type="ECO:0000259" key="1">
    <source>
        <dbReference type="Pfam" id="PF01471"/>
    </source>
</evidence>
<dbReference type="SUPFAM" id="SSF53955">
    <property type="entry name" value="Lysozyme-like"/>
    <property type="match status" value="1"/>
</dbReference>
<comment type="caution">
    <text evidence="3">The sequence shown here is derived from an EMBL/GenBank/DDBJ whole genome shotgun (WGS) entry which is preliminary data.</text>
</comment>
<gene>
    <name evidence="3" type="ORF">LJ739_18850</name>
</gene>
<dbReference type="EMBL" id="JAJEWP010000010">
    <property type="protein sequence ID" value="MCC2618323.1"/>
    <property type="molecule type" value="Genomic_DNA"/>
</dbReference>
<evidence type="ECO:0000259" key="2">
    <source>
        <dbReference type="Pfam" id="PF13406"/>
    </source>
</evidence>
<keyword evidence="4" id="KW-1185">Reference proteome</keyword>
<dbReference type="CDD" id="cd13399">
    <property type="entry name" value="Slt35-like"/>
    <property type="match status" value="1"/>
</dbReference>
<dbReference type="InterPro" id="IPR036366">
    <property type="entry name" value="PGBDSf"/>
</dbReference>
<dbReference type="Gene3D" id="1.10.101.10">
    <property type="entry name" value="PGBD-like superfamily/PGBD"/>
    <property type="match status" value="1"/>
</dbReference>
<dbReference type="PANTHER" id="PTHR30163:SF8">
    <property type="entry name" value="LYTIC MUREIN TRANSGLYCOSYLASE"/>
    <property type="match status" value="1"/>
</dbReference>
<dbReference type="Gene3D" id="1.10.530.10">
    <property type="match status" value="1"/>
</dbReference>
<accession>A0ABS8GCU6</accession>
<dbReference type="InterPro" id="IPR002477">
    <property type="entry name" value="Peptidoglycan-bd-like"/>
</dbReference>
<evidence type="ECO:0000313" key="3">
    <source>
        <dbReference type="EMBL" id="MCC2618323.1"/>
    </source>
</evidence>
<protein>
    <submittedName>
        <fullName evidence="3">Lytic murein transglycosylase</fullName>
    </submittedName>
</protein>
<dbReference type="InterPro" id="IPR043426">
    <property type="entry name" value="MltB-like"/>
</dbReference>
<dbReference type="RefSeq" id="WP_229163122.1">
    <property type="nucleotide sequence ID" value="NZ_JAJEWP010000010.1"/>
</dbReference>
<dbReference type="Gene3D" id="1.10.8.350">
    <property type="entry name" value="Bacterial muramidase"/>
    <property type="match status" value="1"/>
</dbReference>